<dbReference type="Proteomes" id="UP000199405">
    <property type="component" value="Unassembled WGS sequence"/>
</dbReference>
<protein>
    <recommendedName>
        <fullName evidence="4">Secreted protein</fullName>
    </recommendedName>
</protein>
<keyword evidence="3" id="KW-1185">Reference proteome</keyword>
<organism evidence="2 3">
    <name type="scientific">Micromonospora tulbaghiae</name>
    <dbReference type="NCBI Taxonomy" id="479978"/>
    <lineage>
        <taxon>Bacteria</taxon>
        <taxon>Bacillati</taxon>
        <taxon>Actinomycetota</taxon>
        <taxon>Actinomycetes</taxon>
        <taxon>Micromonosporales</taxon>
        <taxon>Micromonosporaceae</taxon>
        <taxon>Micromonospora</taxon>
    </lineage>
</organism>
<comment type="caution">
    <text evidence="2">The sequence shown here is derived from an EMBL/GenBank/DDBJ whole genome shotgun (WGS) entry which is preliminary data.</text>
</comment>
<dbReference type="EMBL" id="FMCQ01000008">
    <property type="protein sequence ID" value="SCF04128.1"/>
    <property type="molecule type" value="Genomic_DNA"/>
</dbReference>
<sequence>MGRNRVVPSRVRSGMRAASAAAAVAALLLPLAGCASADAPPVLTDGPSPLPATEVVLVKSGGIAGVKDTVTVRPDGRWTKTDRTGASQEGRLAEADAARLRQLATDPRLATEATETKGPGNCADGFTYRLTVGPAESGYVDCGPAARPPAVTAEVVELLTRATG</sequence>
<feature type="chain" id="PRO_5046642050" description="Secreted protein" evidence="1">
    <location>
        <begin position="38"/>
        <end position="164"/>
    </location>
</feature>
<gene>
    <name evidence="2" type="ORF">GA0070562_5471</name>
</gene>
<evidence type="ECO:0008006" key="4">
    <source>
        <dbReference type="Google" id="ProtNLM"/>
    </source>
</evidence>
<reference evidence="2 3" key="1">
    <citation type="submission" date="2016-06" db="EMBL/GenBank/DDBJ databases">
        <authorList>
            <person name="Varghese N."/>
            <person name="Submissions Spin"/>
        </authorList>
    </citation>
    <scope>NUCLEOTIDE SEQUENCE [LARGE SCALE GENOMIC DNA]</scope>
    <source>
        <strain evidence="2 3">DSM 45142</strain>
    </source>
</reference>
<keyword evidence="1" id="KW-0732">Signal</keyword>
<feature type="signal peptide" evidence="1">
    <location>
        <begin position="1"/>
        <end position="37"/>
    </location>
</feature>
<accession>A0ABY0KRR1</accession>
<evidence type="ECO:0000313" key="3">
    <source>
        <dbReference type="Proteomes" id="UP000199405"/>
    </source>
</evidence>
<proteinExistence type="predicted"/>
<name>A0ABY0KRR1_9ACTN</name>
<evidence type="ECO:0000313" key="2">
    <source>
        <dbReference type="EMBL" id="SCF04128.1"/>
    </source>
</evidence>
<evidence type="ECO:0000256" key="1">
    <source>
        <dbReference type="SAM" id="SignalP"/>
    </source>
</evidence>